<feature type="compositionally biased region" description="Basic and acidic residues" evidence="1">
    <location>
        <begin position="48"/>
        <end position="63"/>
    </location>
</feature>
<evidence type="ECO:0000256" key="1">
    <source>
        <dbReference type="SAM" id="MobiDB-lite"/>
    </source>
</evidence>
<sequence>MLETWKFLCPLEVSLTVISLENLTVWSCLAPVMQAFQPNPTAIQPARSNEDRSKEDEALVHIDDDFDPDAEITSAQMGGPLQSPASVTKPKRKKPKVLNAPNPPTAHSSSPAATSPLTIAGLADSPFRASSSRLTAAPKKRKQTAIRTLPSKRAKRVESEEELSDAV</sequence>
<evidence type="ECO:0000313" key="3">
    <source>
        <dbReference type="Proteomes" id="UP001296104"/>
    </source>
</evidence>
<dbReference type="Proteomes" id="UP001296104">
    <property type="component" value="Unassembled WGS sequence"/>
</dbReference>
<feature type="region of interest" description="Disordered" evidence="1">
    <location>
        <begin position="41"/>
        <end position="167"/>
    </location>
</feature>
<accession>A0AAI8Z3P3</accession>
<evidence type="ECO:0000313" key="2">
    <source>
        <dbReference type="EMBL" id="CAK4031796.1"/>
    </source>
</evidence>
<proteinExistence type="predicted"/>
<feature type="compositionally biased region" description="Basic residues" evidence="1">
    <location>
        <begin position="138"/>
        <end position="155"/>
    </location>
</feature>
<name>A0AAI8Z3P3_9PEZI</name>
<gene>
    <name evidence="2" type="ORF">LECACI_7A006954</name>
</gene>
<feature type="compositionally biased region" description="Low complexity" evidence="1">
    <location>
        <begin position="105"/>
        <end position="116"/>
    </location>
</feature>
<keyword evidence="3" id="KW-1185">Reference proteome</keyword>
<dbReference type="EMBL" id="CAVMBE010000053">
    <property type="protein sequence ID" value="CAK4031796.1"/>
    <property type="molecule type" value="Genomic_DNA"/>
</dbReference>
<dbReference type="AlphaFoldDB" id="A0AAI8Z3P3"/>
<organism evidence="2 3">
    <name type="scientific">Lecanosticta acicola</name>
    <dbReference type="NCBI Taxonomy" id="111012"/>
    <lineage>
        <taxon>Eukaryota</taxon>
        <taxon>Fungi</taxon>
        <taxon>Dikarya</taxon>
        <taxon>Ascomycota</taxon>
        <taxon>Pezizomycotina</taxon>
        <taxon>Dothideomycetes</taxon>
        <taxon>Dothideomycetidae</taxon>
        <taxon>Mycosphaerellales</taxon>
        <taxon>Mycosphaerellaceae</taxon>
        <taxon>Lecanosticta</taxon>
    </lineage>
</organism>
<comment type="caution">
    <text evidence="2">The sequence shown here is derived from an EMBL/GenBank/DDBJ whole genome shotgun (WGS) entry which is preliminary data.</text>
</comment>
<reference evidence="2" key="1">
    <citation type="submission" date="2023-11" db="EMBL/GenBank/DDBJ databases">
        <authorList>
            <person name="Alioto T."/>
            <person name="Alioto T."/>
            <person name="Gomez Garrido J."/>
        </authorList>
    </citation>
    <scope>NUCLEOTIDE SEQUENCE</scope>
</reference>
<protein>
    <submittedName>
        <fullName evidence="2">Uncharacterized protein</fullName>
    </submittedName>
</protein>